<evidence type="ECO:0000256" key="3">
    <source>
        <dbReference type="ARBA" id="ARBA00022741"/>
    </source>
</evidence>
<evidence type="ECO:0000256" key="4">
    <source>
        <dbReference type="ARBA" id="ARBA00022777"/>
    </source>
</evidence>
<dbReference type="PROSITE" id="PS50011">
    <property type="entry name" value="PROTEIN_KINASE_DOM"/>
    <property type="match status" value="1"/>
</dbReference>
<evidence type="ECO:0000313" key="8">
    <source>
        <dbReference type="Proteomes" id="UP000593562"/>
    </source>
</evidence>
<keyword evidence="2" id="KW-0808">Transferase</keyword>
<dbReference type="InterPro" id="IPR050108">
    <property type="entry name" value="CDK"/>
</dbReference>
<feature type="domain" description="Protein kinase" evidence="6">
    <location>
        <begin position="1"/>
        <end position="138"/>
    </location>
</feature>
<name>A0A7J7DJC1_TRIWF</name>
<comment type="caution">
    <text evidence="7">The sequence shown here is derived from an EMBL/GenBank/DDBJ whole genome shotgun (WGS) entry which is preliminary data.</text>
</comment>
<organism evidence="7 8">
    <name type="scientific">Tripterygium wilfordii</name>
    <name type="common">Thunder God vine</name>
    <dbReference type="NCBI Taxonomy" id="458696"/>
    <lineage>
        <taxon>Eukaryota</taxon>
        <taxon>Viridiplantae</taxon>
        <taxon>Streptophyta</taxon>
        <taxon>Embryophyta</taxon>
        <taxon>Tracheophyta</taxon>
        <taxon>Spermatophyta</taxon>
        <taxon>Magnoliopsida</taxon>
        <taxon>eudicotyledons</taxon>
        <taxon>Gunneridae</taxon>
        <taxon>Pentapetalae</taxon>
        <taxon>rosids</taxon>
        <taxon>fabids</taxon>
        <taxon>Celastrales</taxon>
        <taxon>Celastraceae</taxon>
        <taxon>Tripterygium</taxon>
    </lineage>
</organism>
<proteinExistence type="predicted"/>
<accession>A0A7J7DJC1</accession>
<dbReference type="InterPro" id="IPR011009">
    <property type="entry name" value="Kinase-like_dom_sf"/>
</dbReference>
<keyword evidence="8" id="KW-1185">Reference proteome</keyword>
<keyword evidence="5" id="KW-0067">ATP-binding</keyword>
<dbReference type="Gene3D" id="1.10.510.10">
    <property type="entry name" value="Transferase(Phosphotransferase) domain 1"/>
    <property type="match status" value="1"/>
</dbReference>
<dbReference type="InterPro" id="IPR000719">
    <property type="entry name" value="Prot_kinase_dom"/>
</dbReference>
<evidence type="ECO:0000259" key="6">
    <source>
        <dbReference type="PROSITE" id="PS50011"/>
    </source>
</evidence>
<dbReference type="PANTHER" id="PTHR24056:SF107">
    <property type="entry name" value="CYCLIN-DEPENDENT KINASE 11A-RELATED"/>
    <property type="match status" value="1"/>
</dbReference>
<dbReference type="InParanoid" id="A0A7J7DJC1"/>
<evidence type="ECO:0000313" key="7">
    <source>
        <dbReference type="EMBL" id="KAF5746470.1"/>
    </source>
</evidence>
<sequence length="138" mass="15555">MKTSNLLLNNRGELKICDFGLARQYGSPLKPYTHLVVTLWYRAPELLLGARQYSTAIDMWSLGCIMAELLAKEPLFNGKTEFDSTRQDFPKPWDTKRSDLAWIFQAARSQGQFRQTPAPALGDPGLAVWPLLVILSVT</sequence>
<dbReference type="GO" id="GO:0005634">
    <property type="term" value="C:nucleus"/>
    <property type="evidence" value="ECO:0007669"/>
    <property type="project" value="TreeGrafter"/>
</dbReference>
<dbReference type="Proteomes" id="UP000593562">
    <property type="component" value="Unassembled WGS sequence"/>
</dbReference>
<gene>
    <name evidence="7" type="ORF">HS088_TW06G00641</name>
</gene>
<dbReference type="GO" id="GO:0007346">
    <property type="term" value="P:regulation of mitotic cell cycle"/>
    <property type="evidence" value="ECO:0007669"/>
    <property type="project" value="TreeGrafter"/>
</dbReference>
<keyword evidence="1" id="KW-0723">Serine/threonine-protein kinase</keyword>
<keyword evidence="4 7" id="KW-0418">Kinase</keyword>
<reference evidence="7 8" key="1">
    <citation type="journal article" date="2020" name="Nat. Commun.">
        <title>Genome of Tripterygium wilfordii and identification of cytochrome P450 involved in triptolide biosynthesis.</title>
        <authorList>
            <person name="Tu L."/>
            <person name="Su P."/>
            <person name="Zhang Z."/>
            <person name="Gao L."/>
            <person name="Wang J."/>
            <person name="Hu T."/>
            <person name="Zhou J."/>
            <person name="Zhang Y."/>
            <person name="Zhao Y."/>
            <person name="Liu Y."/>
            <person name="Song Y."/>
            <person name="Tong Y."/>
            <person name="Lu Y."/>
            <person name="Yang J."/>
            <person name="Xu C."/>
            <person name="Jia M."/>
            <person name="Peters R.J."/>
            <person name="Huang L."/>
            <person name="Gao W."/>
        </authorList>
    </citation>
    <scope>NUCLEOTIDE SEQUENCE [LARGE SCALE GENOMIC DNA]</scope>
    <source>
        <strain evidence="8">cv. XIE 37</strain>
        <tissue evidence="7">Leaf</tissue>
    </source>
</reference>
<keyword evidence="3" id="KW-0547">Nucleotide-binding</keyword>
<evidence type="ECO:0000256" key="1">
    <source>
        <dbReference type="ARBA" id="ARBA00022527"/>
    </source>
</evidence>
<dbReference type="AlphaFoldDB" id="A0A7J7DJC1"/>
<protein>
    <submittedName>
        <fullName evidence="7">Cyclin-dependent kinase G-2 isoform X2</fullName>
    </submittedName>
</protein>
<dbReference type="SMART" id="SM00220">
    <property type="entry name" value="S_TKc"/>
    <property type="match status" value="1"/>
</dbReference>
<dbReference type="GO" id="GO:0005524">
    <property type="term" value="F:ATP binding"/>
    <property type="evidence" value="ECO:0007669"/>
    <property type="project" value="UniProtKB-KW"/>
</dbReference>
<evidence type="ECO:0000256" key="2">
    <source>
        <dbReference type="ARBA" id="ARBA00022679"/>
    </source>
</evidence>
<dbReference type="SUPFAM" id="SSF56112">
    <property type="entry name" value="Protein kinase-like (PK-like)"/>
    <property type="match status" value="1"/>
</dbReference>
<dbReference type="GO" id="GO:0004674">
    <property type="term" value="F:protein serine/threonine kinase activity"/>
    <property type="evidence" value="ECO:0007669"/>
    <property type="project" value="UniProtKB-KW"/>
</dbReference>
<dbReference type="EMBL" id="JAAARO010000006">
    <property type="protein sequence ID" value="KAF5746470.1"/>
    <property type="molecule type" value="Genomic_DNA"/>
</dbReference>
<dbReference type="Pfam" id="PF00069">
    <property type="entry name" value="Pkinase"/>
    <property type="match status" value="1"/>
</dbReference>
<dbReference type="PANTHER" id="PTHR24056">
    <property type="entry name" value="CELL DIVISION PROTEIN KINASE"/>
    <property type="match status" value="1"/>
</dbReference>
<evidence type="ECO:0000256" key="5">
    <source>
        <dbReference type="ARBA" id="ARBA00022840"/>
    </source>
</evidence>